<proteinExistence type="predicted"/>
<reference evidence="3 4" key="1">
    <citation type="submission" date="2017-02" db="EMBL/GenBank/DDBJ databases">
        <authorList>
            <person name="Peterson S.W."/>
        </authorList>
    </citation>
    <scope>NUCLEOTIDE SEQUENCE [LARGE SCALE GENOMIC DNA]</scope>
    <source>
        <strain evidence="3 4">M1</strain>
    </source>
</reference>
<protein>
    <submittedName>
        <fullName evidence="3">Uncharacterized protein</fullName>
    </submittedName>
</protein>
<feature type="signal peptide" evidence="2">
    <location>
        <begin position="1"/>
        <end position="23"/>
    </location>
</feature>
<evidence type="ECO:0000313" key="3">
    <source>
        <dbReference type="EMBL" id="SKC90471.1"/>
    </source>
</evidence>
<dbReference type="EMBL" id="FUZT01000022">
    <property type="protein sequence ID" value="SKC90471.1"/>
    <property type="molecule type" value="Genomic_DNA"/>
</dbReference>
<organism evidence="3 4">
    <name type="scientific">Maledivibacter halophilus</name>
    <dbReference type="NCBI Taxonomy" id="36842"/>
    <lineage>
        <taxon>Bacteria</taxon>
        <taxon>Bacillati</taxon>
        <taxon>Bacillota</taxon>
        <taxon>Clostridia</taxon>
        <taxon>Peptostreptococcales</taxon>
        <taxon>Caminicellaceae</taxon>
        <taxon>Maledivibacter</taxon>
    </lineage>
</organism>
<name>A0A1T5MQI6_9FIRM</name>
<evidence type="ECO:0000256" key="1">
    <source>
        <dbReference type="SAM" id="Coils"/>
    </source>
</evidence>
<evidence type="ECO:0000256" key="2">
    <source>
        <dbReference type="SAM" id="SignalP"/>
    </source>
</evidence>
<keyword evidence="1" id="KW-0175">Coiled coil</keyword>
<feature type="coiled-coil region" evidence="1">
    <location>
        <begin position="83"/>
        <end position="110"/>
    </location>
</feature>
<sequence>MKKIVSVLLVFTMMISFCTVSFANSNQLESTKTLEKNGIIYEIKVSENNNVRIVETKGSDGFVSKVEYNKKENTATLSTNKNEATYELKINEYENQMKTVNKNLYRMSSEEPSYDNYTSEYYRRYSYIRDIFSNGDTKYELDVPEDSAEAWARGAYLDDYNSKDYRIKQKGDYFINQLETADKFTKRIEGAIASNMPGDGFAITWGAIMEQIVDVYEDYSTAQLLNLLLSLVEAIPGISLGAAAIESLTLGPVVAANLWNCRRLVDEINNL</sequence>
<dbReference type="OrthoDB" id="9906077at2"/>
<dbReference type="AlphaFoldDB" id="A0A1T5MQI6"/>
<dbReference type="Proteomes" id="UP000190285">
    <property type="component" value="Unassembled WGS sequence"/>
</dbReference>
<keyword evidence="4" id="KW-1185">Reference proteome</keyword>
<evidence type="ECO:0000313" key="4">
    <source>
        <dbReference type="Proteomes" id="UP000190285"/>
    </source>
</evidence>
<gene>
    <name evidence="3" type="ORF">SAMN02194393_05170</name>
</gene>
<dbReference type="RefSeq" id="WP_079495762.1">
    <property type="nucleotide sequence ID" value="NZ_FUZT01000022.1"/>
</dbReference>
<accession>A0A1T5MQI6</accession>
<keyword evidence="2" id="KW-0732">Signal</keyword>
<feature type="chain" id="PRO_5012436957" evidence="2">
    <location>
        <begin position="24"/>
        <end position="271"/>
    </location>
</feature>